<keyword evidence="2" id="KW-0378">Hydrolase</keyword>
<dbReference type="NCBIfam" id="TIGR00199">
    <property type="entry name" value="PncC_domain"/>
    <property type="match status" value="1"/>
</dbReference>
<reference evidence="2" key="1">
    <citation type="submission" date="2019-06" db="EMBL/GenBank/DDBJ databases">
        <authorList>
            <person name="Murdoch R.W."/>
            <person name="Fathepure B."/>
        </authorList>
    </citation>
    <scope>NUCLEOTIDE SEQUENCE</scope>
</reference>
<evidence type="ECO:0000313" key="2">
    <source>
        <dbReference type="EMBL" id="QEA07121.1"/>
    </source>
</evidence>
<dbReference type="InterPro" id="IPR036653">
    <property type="entry name" value="CinA-like_C"/>
</dbReference>
<dbReference type="SUPFAM" id="SSF142433">
    <property type="entry name" value="CinA-like"/>
    <property type="match status" value="1"/>
</dbReference>
<dbReference type="Gene3D" id="3.90.950.20">
    <property type="entry name" value="CinA-like"/>
    <property type="match status" value="1"/>
</dbReference>
<accession>A0A5B8RES5</accession>
<proteinExistence type="predicted"/>
<dbReference type="EMBL" id="MN079204">
    <property type="protein sequence ID" value="QEA07121.1"/>
    <property type="molecule type" value="Genomic_DNA"/>
</dbReference>
<dbReference type="AlphaFoldDB" id="A0A5B8RES5"/>
<dbReference type="GO" id="GO:0019159">
    <property type="term" value="F:nicotinamide-nucleotide amidase activity"/>
    <property type="evidence" value="ECO:0007669"/>
    <property type="project" value="UniProtKB-EC"/>
</dbReference>
<protein>
    <submittedName>
        <fullName evidence="2">Nicotinamide-nucleotide amidohydrolase PncC</fullName>
        <ecNumber evidence="2">3.5.1.42</ecNumber>
    </submittedName>
</protein>
<dbReference type="EC" id="3.5.1.42" evidence="2"/>
<dbReference type="Pfam" id="PF02464">
    <property type="entry name" value="CinA"/>
    <property type="match status" value="1"/>
</dbReference>
<gene>
    <name evidence="2" type="primary">pncC</name>
    <name evidence="2" type="ORF">KBTEX_03466</name>
</gene>
<sequence>MTGIDGDGPGIGVDDAGLDDRARRLGAALAAHGWLVSAAESCTGGWIGKVLTDIPGSSAWFERGFIVYGNAAKRDLLGVPAATLEADGAVSEATAAAMVRGVLTVSDAALAVAVTGVAGPDGGTPERPVGTVWFAWGRRGGGVQCRCHRFDGDREAVRRQSVAVALDGLIEATGA</sequence>
<dbReference type="InterPro" id="IPR008136">
    <property type="entry name" value="CinA_C"/>
</dbReference>
<evidence type="ECO:0000259" key="1">
    <source>
        <dbReference type="Pfam" id="PF02464"/>
    </source>
</evidence>
<feature type="domain" description="CinA C-terminal" evidence="1">
    <location>
        <begin position="22"/>
        <end position="171"/>
    </location>
</feature>
<organism evidence="2">
    <name type="scientific">uncultured organism</name>
    <dbReference type="NCBI Taxonomy" id="155900"/>
    <lineage>
        <taxon>unclassified sequences</taxon>
        <taxon>environmental samples</taxon>
    </lineage>
</organism>
<name>A0A5B8RES5_9ZZZZ</name>